<evidence type="ECO:0000256" key="1">
    <source>
        <dbReference type="SAM" id="SignalP"/>
    </source>
</evidence>
<organism evidence="2 3">
    <name type="scientific">Gordonia pseudamarae</name>
    <dbReference type="NCBI Taxonomy" id="2831662"/>
    <lineage>
        <taxon>Bacteria</taxon>
        <taxon>Bacillati</taxon>
        <taxon>Actinomycetota</taxon>
        <taxon>Actinomycetes</taxon>
        <taxon>Mycobacteriales</taxon>
        <taxon>Gordoniaceae</taxon>
        <taxon>Gordonia</taxon>
    </lineage>
</organism>
<feature type="signal peptide" evidence="1">
    <location>
        <begin position="1"/>
        <end position="26"/>
    </location>
</feature>
<gene>
    <name evidence="2" type="ORF">GII31_17070</name>
</gene>
<feature type="chain" id="PRO_5046680003" evidence="1">
    <location>
        <begin position="27"/>
        <end position="130"/>
    </location>
</feature>
<proteinExistence type="predicted"/>
<keyword evidence="1" id="KW-0732">Signal</keyword>
<name>A0ABX6IKL0_9ACTN</name>
<protein>
    <submittedName>
        <fullName evidence="2">Uncharacterized protein</fullName>
    </submittedName>
</protein>
<dbReference type="EMBL" id="CP045809">
    <property type="protein sequence ID" value="QHN36330.1"/>
    <property type="molecule type" value="Genomic_DNA"/>
</dbReference>
<dbReference type="RefSeq" id="WP_213244589.1">
    <property type="nucleotide sequence ID" value="NZ_CP045806.1"/>
</dbReference>
<sequence length="130" mass="13777">MKRTLAVSAALAGLATALTVPGTADAAPRITPHTAPAGSDITYTLWSDSRRNVYHYYGFKGALITTNHHARFSDTGGGAYTLSVTFKAQRTQPAGIRIRSGSGKYAKCEVRIDGRRVDSARNVSGGFAVC</sequence>
<keyword evidence="3" id="KW-1185">Reference proteome</keyword>
<dbReference type="Proteomes" id="UP001059836">
    <property type="component" value="Chromosome"/>
</dbReference>
<evidence type="ECO:0000313" key="3">
    <source>
        <dbReference type="Proteomes" id="UP001059836"/>
    </source>
</evidence>
<evidence type="ECO:0000313" key="2">
    <source>
        <dbReference type="EMBL" id="QHN36330.1"/>
    </source>
</evidence>
<reference evidence="2" key="1">
    <citation type="journal article" date="2021" name="Nat. Microbiol.">
        <title>Cocultivation of an ultrasmall environmental parasitic bacterium with lytic ability against bacteria associated with wastewater foams.</title>
        <authorList>
            <person name="Batinovic S."/>
            <person name="Rose J.J.A."/>
            <person name="Ratcliffe J."/>
            <person name="Seviour R.J."/>
            <person name="Petrovski S."/>
        </authorList>
    </citation>
    <scope>NUCLEOTIDE SEQUENCE</scope>
    <source>
        <strain evidence="2">CON9</strain>
    </source>
</reference>
<accession>A0ABX6IKL0</accession>